<dbReference type="Gene3D" id="3.10.530.10">
    <property type="entry name" value="CPE0013-like"/>
    <property type="match status" value="1"/>
</dbReference>
<dbReference type="InterPro" id="IPR012460">
    <property type="entry name" value="DUF1667"/>
</dbReference>
<dbReference type="EMBL" id="DSZY01000025">
    <property type="protein sequence ID" value="HGU40574.1"/>
    <property type="molecule type" value="Genomic_DNA"/>
</dbReference>
<dbReference type="SUPFAM" id="SSF160148">
    <property type="entry name" value="CPE0013-like"/>
    <property type="match status" value="1"/>
</dbReference>
<comment type="caution">
    <text evidence="1">The sequence shown here is derived from an EMBL/GenBank/DDBJ whole genome shotgun (WGS) entry which is preliminary data.</text>
</comment>
<dbReference type="InterPro" id="IPR036593">
    <property type="entry name" value="CPE0013-like_sf"/>
</dbReference>
<dbReference type="PANTHER" id="PTHR39450">
    <property type="entry name" value="MOLYBDOPTERIN OXIDOREDUCTASE, 4FE-4S CLUSTER-BINDING SUBUNIT"/>
    <property type="match status" value="1"/>
</dbReference>
<protein>
    <submittedName>
        <fullName evidence="1">DUF1667 domain-containing protein</fullName>
    </submittedName>
</protein>
<dbReference type="Pfam" id="PF07892">
    <property type="entry name" value="DUF1667"/>
    <property type="match status" value="1"/>
</dbReference>
<sequence length="127" mass="14095">MREEKLVCVMCPVGCRLTVRISYNHGSGNGEAVVEGYRCNRGIAYAQQEILDPQRILPTSVLVEDGEMELVSVKTNKPVPRRMIFEIMEIVKKTKVKAPVRTGDVIIPNILNTGADVIATRSVNKKV</sequence>
<organism evidence="1">
    <name type="scientific">Fervidobacterium thailandense</name>
    <dbReference type="NCBI Taxonomy" id="1008305"/>
    <lineage>
        <taxon>Bacteria</taxon>
        <taxon>Thermotogati</taxon>
        <taxon>Thermotogota</taxon>
        <taxon>Thermotogae</taxon>
        <taxon>Thermotogales</taxon>
        <taxon>Fervidobacteriaceae</taxon>
        <taxon>Fervidobacterium</taxon>
    </lineage>
</organism>
<proteinExistence type="predicted"/>
<dbReference type="AlphaFoldDB" id="A0A7C5VP01"/>
<accession>A0A7C5VP01</accession>
<name>A0A7C5VP01_9BACT</name>
<gene>
    <name evidence="1" type="ORF">ENT77_05195</name>
</gene>
<reference evidence="1" key="1">
    <citation type="journal article" date="2020" name="mSystems">
        <title>Genome- and Community-Level Interaction Insights into Carbon Utilization and Element Cycling Functions of Hydrothermarchaeota in Hydrothermal Sediment.</title>
        <authorList>
            <person name="Zhou Z."/>
            <person name="Liu Y."/>
            <person name="Xu W."/>
            <person name="Pan J."/>
            <person name="Luo Z.H."/>
            <person name="Li M."/>
        </authorList>
    </citation>
    <scope>NUCLEOTIDE SEQUENCE [LARGE SCALE GENOMIC DNA]</scope>
    <source>
        <strain evidence="1">SpSt-609</strain>
    </source>
</reference>
<dbReference type="PANTHER" id="PTHR39450:SF1">
    <property type="entry name" value="DUF1667 DOMAIN-CONTAINING PROTEIN"/>
    <property type="match status" value="1"/>
</dbReference>
<evidence type="ECO:0000313" key="1">
    <source>
        <dbReference type="EMBL" id="HGU40574.1"/>
    </source>
</evidence>